<dbReference type="EMBL" id="BPLQ01000008">
    <property type="protein sequence ID" value="GIX66686.1"/>
    <property type="molecule type" value="Genomic_DNA"/>
</dbReference>
<protein>
    <submittedName>
        <fullName evidence="1">Uncharacterized protein</fullName>
    </submittedName>
</protein>
<gene>
    <name evidence="1" type="ORF">CDAR_225891</name>
</gene>
<name>A0AAV4M5K9_9ARAC</name>
<proteinExistence type="predicted"/>
<comment type="caution">
    <text evidence="1">The sequence shown here is derived from an EMBL/GenBank/DDBJ whole genome shotgun (WGS) entry which is preliminary data.</text>
</comment>
<evidence type="ECO:0000313" key="2">
    <source>
        <dbReference type="Proteomes" id="UP001054837"/>
    </source>
</evidence>
<reference evidence="1 2" key="1">
    <citation type="submission" date="2021-06" db="EMBL/GenBank/DDBJ databases">
        <title>Caerostris darwini draft genome.</title>
        <authorList>
            <person name="Kono N."/>
            <person name="Arakawa K."/>
        </authorList>
    </citation>
    <scope>NUCLEOTIDE SEQUENCE [LARGE SCALE GENOMIC DNA]</scope>
</reference>
<organism evidence="1 2">
    <name type="scientific">Caerostris darwini</name>
    <dbReference type="NCBI Taxonomy" id="1538125"/>
    <lineage>
        <taxon>Eukaryota</taxon>
        <taxon>Metazoa</taxon>
        <taxon>Ecdysozoa</taxon>
        <taxon>Arthropoda</taxon>
        <taxon>Chelicerata</taxon>
        <taxon>Arachnida</taxon>
        <taxon>Araneae</taxon>
        <taxon>Araneomorphae</taxon>
        <taxon>Entelegynae</taxon>
        <taxon>Araneoidea</taxon>
        <taxon>Araneidae</taxon>
        <taxon>Caerostris</taxon>
    </lineage>
</organism>
<dbReference type="Proteomes" id="UP001054837">
    <property type="component" value="Unassembled WGS sequence"/>
</dbReference>
<accession>A0AAV4M5K9</accession>
<dbReference type="AlphaFoldDB" id="A0AAV4M5K9"/>
<sequence>MLFSTYGSLANLSFCSLQILDAMKKNYMEHDGGLRGWGGGGGWFPVPRVPSQIGEHLIRACFLGKSGKKSLPLPWRRGNPGNRVGSDRDALMVDRVDKIRDFGVSCPAQITGFIDTGGRTDSHSNAYPAFKGPPFLKEVMRTGKPQLKMNCLKLDSVRKLSSLTESLYTVPETKRCLTI</sequence>
<keyword evidence="2" id="KW-1185">Reference proteome</keyword>
<evidence type="ECO:0000313" key="1">
    <source>
        <dbReference type="EMBL" id="GIX66686.1"/>
    </source>
</evidence>